<feature type="region of interest" description="Disordered" evidence="1">
    <location>
        <begin position="63"/>
        <end position="83"/>
    </location>
</feature>
<dbReference type="Proteomes" id="UP000256913">
    <property type="component" value="Unassembled WGS sequence"/>
</dbReference>
<name>A0A3D9ZWB4_9ACTN</name>
<dbReference type="OrthoDB" id="3357726at2"/>
<feature type="transmembrane region" description="Helical" evidence="2">
    <location>
        <begin position="39"/>
        <end position="58"/>
    </location>
</feature>
<evidence type="ECO:0000256" key="1">
    <source>
        <dbReference type="SAM" id="MobiDB-lite"/>
    </source>
</evidence>
<keyword evidence="4" id="KW-1185">Reference proteome</keyword>
<reference evidence="3 4" key="1">
    <citation type="submission" date="2018-08" db="EMBL/GenBank/DDBJ databases">
        <title>Sequencing the genomes of 1000 actinobacteria strains.</title>
        <authorList>
            <person name="Klenk H.-P."/>
        </authorList>
    </citation>
    <scope>NUCLEOTIDE SEQUENCE [LARGE SCALE GENOMIC DNA]</scope>
    <source>
        <strain evidence="3 4">DSM 44099</strain>
    </source>
</reference>
<dbReference type="EMBL" id="QUMQ01000001">
    <property type="protein sequence ID" value="REF97970.1"/>
    <property type="molecule type" value="Genomic_DNA"/>
</dbReference>
<keyword evidence="2" id="KW-0472">Membrane</keyword>
<proteinExistence type="predicted"/>
<evidence type="ECO:0008006" key="5">
    <source>
        <dbReference type="Google" id="ProtNLM"/>
    </source>
</evidence>
<organism evidence="3 4">
    <name type="scientific">Asanoa ferruginea</name>
    <dbReference type="NCBI Taxonomy" id="53367"/>
    <lineage>
        <taxon>Bacteria</taxon>
        <taxon>Bacillati</taxon>
        <taxon>Actinomycetota</taxon>
        <taxon>Actinomycetes</taxon>
        <taxon>Micromonosporales</taxon>
        <taxon>Micromonosporaceae</taxon>
        <taxon>Asanoa</taxon>
    </lineage>
</organism>
<dbReference type="RefSeq" id="WP_116069329.1">
    <property type="nucleotide sequence ID" value="NZ_BONB01000029.1"/>
</dbReference>
<comment type="caution">
    <text evidence="3">The sequence shown here is derived from an EMBL/GenBank/DDBJ whole genome shotgun (WGS) entry which is preliminary data.</text>
</comment>
<gene>
    <name evidence="3" type="ORF">DFJ67_3979</name>
</gene>
<evidence type="ECO:0000256" key="2">
    <source>
        <dbReference type="SAM" id="Phobius"/>
    </source>
</evidence>
<keyword evidence="2" id="KW-1133">Transmembrane helix</keyword>
<evidence type="ECO:0000313" key="3">
    <source>
        <dbReference type="EMBL" id="REF97970.1"/>
    </source>
</evidence>
<keyword evidence="2" id="KW-0812">Transmembrane</keyword>
<accession>A0A3D9ZWB4</accession>
<evidence type="ECO:0000313" key="4">
    <source>
        <dbReference type="Proteomes" id="UP000256913"/>
    </source>
</evidence>
<dbReference type="AlphaFoldDB" id="A0A3D9ZWB4"/>
<protein>
    <recommendedName>
        <fullName evidence="5">PknH-like protein</fullName>
    </recommendedName>
</protein>
<sequence length="263" mass="28344">MADLDELAGRLDHELPDVAWAEPDRIRARGRGRRRQRSVFLAALSVLVIAAGAGWFAAVHPSTPEPRPAASGPTDAAPLPMLRPEDVGSGYRVTNYQEFPAGTYPAWSFGSEDCPAYADMRITAYATHLWYGQENLTQDGGATVTAEAGRYPAGQAAQLMADVQHVVTNCAHWETGLGEAATTTKTYTMLDRDFAGDEAALVRLTVDIIDKTGNTTFSARVVLAAVRVGDAVTVVQVERDDPDLVRLLGQRAADRLCTVERGC</sequence>